<dbReference type="GO" id="GO:0070971">
    <property type="term" value="C:endoplasmic reticulum exit site"/>
    <property type="evidence" value="ECO:0007669"/>
    <property type="project" value="TreeGrafter"/>
</dbReference>
<dbReference type="GO" id="GO:0000139">
    <property type="term" value="C:Golgi membrane"/>
    <property type="evidence" value="ECO:0007669"/>
    <property type="project" value="UniProtKB-SubCell"/>
</dbReference>
<evidence type="ECO:0000259" key="10">
    <source>
        <dbReference type="Pfam" id="PF04815"/>
    </source>
</evidence>
<dbReference type="InterPro" id="IPR012990">
    <property type="entry name" value="Beta-sandwich_Sec23_24"/>
</dbReference>
<dbReference type="InterPro" id="IPR036180">
    <property type="entry name" value="Gelsolin-like_dom_sf"/>
</dbReference>
<feature type="domain" description="Sec23/Sec24 trunk" evidence="9">
    <location>
        <begin position="316"/>
        <end position="553"/>
    </location>
</feature>
<dbReference type="InterPro" id="IPR006900">
    <property type="entry name" value="Sec23/24_helical_dom"/>
</dbReference>
<dbReference type="Gene3D" id="2.60.40.1670">
    <property type="entry name" value="beta-sandwich domain of Sec23/24"/>
    <property type="match status" value="1"/>
</dbReference>
<dbReference type="Gene3D" id="3.40.20.10">
    <property type="entry name" value="Severin"/>
    <property type="match status" value="1"/>
</dbReference>
<dbReference type="InterPro" id="IPR006896">
    <property type="entry name" value="Sec23/24_trunk_dom"/>
</dbReference>
<feature type="domain" description="Zinc finger Sec23/Sec24-type" evidence="8">
    <location>
        <begin position="236"/>
        <end position="274"/>
    </location>
</feature>
<dbReference type="Gene3D" id="1.20.120.730">
    <property type="entry name" value="Sec23/Sec24 helical domain"/>
    <property type="match status" value="1"/>
</dbReference>
<evidence type="ECO:0000256" key="7">
    <source>
        <dbReference type="SAM" id="MobiDB-lite"/>
    </source>
</evidence>
<comment type="subcellular location">
    <subcellularLocation>
        <location evidence="1">Golgi apparatus membrane</location>
    </subcellularLocation>
</comment>
<dbReference type="SUPFAM" id="SSF81811">
    <property type="entry name" value="Helical domain of Sec23/24"/>
    <property type="match status" value="1"/>
</dbReference>
<dbReference type="Proteomes" id="UP001152885">
    <property type="component" value="Unassembled WGS sequence"/>
</dbReference>
<dbReference type="PANTHER" id="PTHR13803">
    <property type="entry name" value="SEC24-RELATED PROTEIN"/>
    <property type="match status" value="1"/>
</dbReference>
<evidence type="ECO:0000256" key="4">
    <source>
        <dbReference type="ARBA" id="ARBA00022490"/>
    </source>
</evidence>
<dbReference type="SUPFAM" id="SSF53300">
    <property type="entry name" value="vWA-like"/>
    <property type="match status" value="1"/>
</dbReference>
<dbReference type="Pfam" id="PF04810">
    <property type="entry name" value="zf-Sec23_Sec24"/>
    <property type="match status" value="1"/>
</dbReference>
<evidence type="ECO:0000256" key="3">
    <source>
        <dbReference type="ARBA" id="ARBA00022448"/>
    </source>
</evidence>
<evidence type="ECO:0000256" key="1">
    <source>
        <dbReference type="ARBA" id="ARBA00004394"/>
    </source>
</evidence>
<dbReference type="GO" id="GO:0000149">
    <property type="term" value="F:SNARE binding"/>
    <property type="evidence" value="ECO:0007669"/>
    <property type="project" value="TreeGrafter"/>
</dbReference>
<dbReference type="InterPro" id="IPR036465">
    <property type="entry name" value="vWFA_dom_sf"/>
</dbReference>
<keyword evidence="13" id="KW-1185">Reference proteome</keyword>
<dbReference type="Gene3D" id="2.30.30.380">
    <property type="entry name" value="Zn-finger domain of Sec23/24"/>
    <property type="match status" value="1"/>
</dbReference>
<evidence type="ECO:0000313" key="13">
    <source>
        <dbReference type="Proteomes" id="UP001152885"/>
    </source>
</evidence>
<dbReference type="Pfam" id="PF04815">
    <property type="entry name" value="Sec23_helical"/>
    <property type="match status" value="1"/>
</dbReference>
<feature type="compositionally biased region" description="Low complexity" evidence="7">
    <location>
        <begin position="71"/>
        <end position="92"/>
    </location>
</feature>
<dbReference type="Pfam" id="PF04811">
    <property type="entry name" value="Sec23_trunk"/>
    <property type="match status" value="1"/>
</dbReference>
<dbReference type="InterPro" id="IPR036175">
    <property type="entry name" value="Sec23/24_helical_dom_sf"/>
</dbReference>
<dbReference type="Gene3D" id="3.40.50.410">
    <property type="entry name" value="von Willebrand factor, type A domain"/>
    <property type="match status" value="1"/>
</dbReference>
<dbReference type="AlphaFoldDB" id="A0A9W4TSF6"/>
<dbReference type="GO" id="GO:0008270">
    <property type="term" value="F:zinc ion binding"/>
    <property type="evidence" value="ECO:0007669"/>
    <property type="project" value="InterPro"/>
</dbReference>
<protein>
    <submittedName>
        <fullName evidence="12">Uncharacterized protein</fullName>
    </submittedName>
</protein>
<feature type="domain" description="Sec23/Sec24 beta-sandwich" evidence="11">
    <location>
        <begin position="561"/>
        <end position="647"/>
    </location>
</feature>
<keyword evidence="3" id="KW-0813">Transport</keyword>
<dbReference type="InterPro" id="IPR006895">
    <property type="entry name" value="Znf_Sec23_Sec24"/>
</dbReference>
<dbReference type="GO" id="GO:0030127">
    <property type="term" value="C:COPII vesicle coat"/>
    <property type="evidence" value="ECO:0007669"/>
    <property type="project" value="InterPro"/>
</dbReference>
<dbReference type="GO" id="GO:0090110">
    <property type="term" value="P:COPII-coated vesicle cargo loading"/>
    <property type="evidence" value="ECO:0007669"/>
    <property type="project" value="TreeGrafter"/>
</dbReference>
<dbReference type="InterPro" id="IPR036174">
    <property type="entry name" value="Znf_Sec23_Sec24_sf"/>
</dbReference>
<evidence type="ECO:0000256" key="2">
    <source>
        <dbReference type="ARBA" id="ARBA00008334"/>
    </source>
</evidence>
<proteinExistence type="inferred from homology"/>
<organism evidence="12 13">
    <name type="scientific">Candida verbasci</name>
    <dbReference type="NCBI Taxonomy" id="1227364"/>
    <lineage>
        <taxon>Eukaryota</taxon>
        <taxon>Fungi</taxon>
        <taxon>Dikarya</taxon>
        <taxon>Ascomycota</taxon>
        <taxon>Saccharomycotina</taxon>
        <taxon>Pichiomycetes</taxon>
        <taxon>Debaryomycetaceae</taxon>
        <taxon>Candida/Lodderomyces clade</taxon>
        <taxon>Candida</taxon>
    </lineage>
</organism>
<dbReference type="OrthoDB" id="49016at2759"/>
<evidence type="ECO:0000256" key="5">
    <source>
        <dbReference type="ARBA" id="ARBA00022927"/>
    </source>
</evidence>
<dbReference type="InterPro" id="IPR050550">
    <property type="entry name" value="SEC23_SEC24_subfamily"/>
</dbReference>
<name>A0A9W4TSF6_9ASCO</name>
<keyword evidence="4" id="KW-0963">Cytoplasm</keyword>
<evidence type="ECO:0000259" key="11">
    <source>
        <dbReference type="Pfam" id="PF08033"/>
    </source>
</evidence>
<gene>
    <name evidence="12" type="ORF">CANVERA_P1086</name>
</gene>
<dbReference type="SUPFAM" id="SSF82754">
    <property type="entry name" value="C-terminal, gelsolin-like domain of Sec23/24"/>
    <property type="match status" value="1"/>
</dbReference>
<dbReference type="InterPro" id="IPR029006">
    <property type="entry name" value="ADF-H/Gelsolin-like_dom_sf"/>
</dbReference>
<dbReference type="EMBL" id="CANTUO010000001">
    <property type="protein sequence ID" value="CAI5756568.1"/>
    <property type="molecule type" value="Genomic_DNA"/>
</dbReference>
<dbReference type="SUPFAM" id="SSF82919">
    <property type="entry name" value="Zn-finger domain of Sec23/24"/>
    <property type="match status" value="1"/>
</dbReference>
<evidence type="ECO:0000313" key="12">
    <source>
        <dbReference type="EMBL" id="CAI5756568.1"/>
    </source>
</evidence>
<comment type="caution">
    <text evidence="12">The sequence shown here is derived from an EMBL/GenBank/DDBJ whole genome shotgun (WGS) entry which is preliminary data.</text>
</comment>
<accession>A0A9W4TSF6</accession>
<evidence type="ECO:0000256" key="6">
    <source>
        <dbReference type="ARBA" id="ARBA00023034"/>
    </source>
</evidence>
<keyword evidence="6" id="KW-0333">Golgi apparatus</keyword>
<sequence length="956" mass="108476">MSIPPSNSNILDQTNLDENLQALNLNNFGSNIKKKSKRPMRAYHSDFNTPIISPSNQSPLIPQQSQFNNQIPQQSQFNQPQTYNEPQLQPQLQPQPQPQPPFAESMNIQDMNNLDSHSSNLSLQAFRYLNQKEYDTPNDQGQYKSFLTFSDTLPPDSTTQFHSLDQGSASSKFMRSTFYYVPVSEQLRSATKLPMAITIRPFAPLLQTEESVPLVDFNNSEELANQQPEDPLSIGPLRCHRCRAYVNSSMQFTHNQKFICNICQFSNNQVPNDYMSVLDSRGYRIDKFQRPELHKSVYDIKVPKEYNFGGGEKDSKPLHVVFLIDITENSIKQNLPNVVSDAIRATLFNNEELTGVKIALIAFDKRLHFFNLSSKLETTQISISSDLDDPFVPFDDGLFVDPEDSQFVIEDALNYIEHIGDDQIIDLEPCFTSACRTAGLCLESVGGGKIISILSNLPSWGPGGLKIKDNKSIGRNPTPEIEKKLLLPDNEYVKIMGRDFVEKSIGIDIHIVSHTPVDLSNLGWLASITGGELTRWPNFSLKRDGRFLTSKLINSYKNVTGYQGQLKLRCSNGLQVAQYYGTASSEAVNVQDPIIPILNKNQTFTILLQYDGKLSTKLDCHFQAALLYTDPNGVRKVRVINLVLAVTKSLEDVFHFTDENAIITTLIRDSLSFIGKQSTSELRESLNNKLVDIFTQYRAMYEYGHNKSKTLTNKLLFPDSLKHLPLYILSFLKTNAIKSNTTIDSRLSNLYNLLNMPVERLVYHLYPALIEVHSINEEGYINEETGFISLPQFKELSVKSLDHSVYILCNGYNVFIYIDPHSNILLLKDLFGEQIEDVKDIDPLIDELPELNTEISQQIRNIVKYFQFNIIGANCNCINIVRKDIDGSEIEFRENLRDDQLSTIMSQGPSYSEYLINLHKAIRNILDSDKASQSIKSSISNVEHDNSTLAQRYIHF</sequence>
<keyword evidence="5" id="KW-0653">Protein transport</keyword>
<feature type="domain" description="Sec23/Sec24 helical" evidence="10">
    <location>
        <begin position="658"/>
        <end position="762"/>
    </location>
</feature>
<dbReference type="Pfam" id="PF08033">
    <property type="entry name" value="Sec23_BS"/>
    <property type="match status" value="1"/>
</dbReference>
<dbReference type="PANTHER" id="PTHR13803:SF4">
    <property type="entry name" value="SECRETORY 24CD, ISOFORM C"/>
    <property type="match status" value="1"/>
</dbReference>
<comment type="similarity">
    <text evidence="2">Belongs to the SEC23/SEC24 family. SEC24 subfamily.</text>
</comment>
<evidence type="ECO:0000259" key="9">
    <source>
        <dbReference type="Pfam" id="PF04811"/>
    </source>
</evidence>
<dbReference type="GO" id="GO:0006886">
    <property type="term" value="P:intracellular protein transport"/>
    <property type="evidence" value="ECO:0007669"/>
    <property type="project" value="InterPro"/>
</dbReference>
<feature type="region of interest" description="Disordered" evidence="7">
    <location>
        <begin position="71"/>
        <end position="106"/>
    </location>
</feature>
<dbReference type="SUPFAM" id="SSF81995">
    <property type="entry name" value="beta-sandwich domain of Sec23/24"/>
    <property type="match status" value="1"/>
</dbReference>
<reference evidence="12" key="1">
    <citation type="submission" date="2022-12" db="EMBL/GenBank/DDBJ databases">
        <authorList>
            <person name="Brejova B."/>
        </authorList>
    </citation>
    <scope>NUCLEOTIDE SEQUENCE</scope>
</reference>
<evidence type="ECO:0000259" key="8">
    <source>
        <dbReference type="Pfam" id="PF04810"/>
    </source>
</evidence>